<feature type="transmembrane region" description="Helical" evidence="1">
    <location>
        <begin position="21"/>
        <end position="42"/>
    </location>
</feature>
<evidence type="ECO:0000313" key="2">
    <source>
        <dbReference type="EMBL" id="RBQ09930.1"/>
    </source>
</evidence>
<comment type="caution">
    <text evidence="2">The sequence shown here is derived from an EMBL/GenBank/DDBJ whole genome shotgun (WGS) entry which is preliminary data.</text>
</comment>
<dbReference type="Proteomes" id="UP000252081">
    <property type="component" value="Unassembled WGS sequence"/>
</dbReference>
<gene>
    <name evidence="2" type="ORF">DRW42_05665</name>
</gene>
<feature type="transmembrane region" description="Helical" evidence="1">
    <location>
        <begin position="78"/>
        <end position="97"/>
    </location>
</feature>
<sequence length="249" mass="28522">MFTGYILLAYQFKMTAKMDSIYGLFLRYLILTIIYLVLLTGFGEYYFFTSLNVEILNFDDISDLISSQRGLNHWETSVFLIFLPFFITLGFIMHLWIFDTTTLKRARNLAFLIGILPFSFLPALISSEQTGTSLLLIGVSLILLLVLWIILFHIRMFQFSYLSIHLFISCCILTTFMVVNRIDNCIQNCLNSTMNLGAVQNSCAEKANSPVVFIGSTSSFNIYYSPTEQRSIIIYKTARKVNQAIETTN</sequence>
<organism evidence="2 3">
    <name type="scientific">Pedobacter miscanthi</name>
    <dbReference type="NCBI Taxonomy" id="2259170"/>
    <lineage>
        <taxon>Bacteria</taxon>
        <taxon>Pseudomonadati</taxon>
        <taxon>Bacteroidota</taxon>
        <taxon>Sphingobacteriia</taxon>
        <taxon>Sphingobacteriales</taxon>
        <taxon>Sphingobacteriaceae</taxon>
        <taxon>Pedobacter</taxon>
    </lineage>
</organism>
<name>A0A366L809_9SPHI</name>
<keyword evidence="1" id="KW-0812">Transmembrane</keyword>
<feature type="transmembrane region" description="Helical" evidence="1">
    <location>
        <begin position="109"/>
        <end position="127"/>
    </location>
</feature>
<evidence type="ECO:0000313" key="3">
    <source>
        <dbReference type="Proteomes" id="UP000252081"/>
    </source>
</evidence>
<dbReference type="AlphaFoldDB" id="A0A366L809"/>
<protein>
    <submittedName>
        <fullName evidence="2">Uncharacterized protein</fullName>
    </submittedName>
</protein>
<dbReference type="EMBL" id="QNQU01000004">
    <property type="protein sequence ID" value="RBQ09930.1"/>
    <property type="molecule type" value="Genomic_DNA"/>
</dbReference>
<keyword evidence="1" id="KW-1133">Transmembrane helix</keyword>
<keyword evidence="1" id="KW-0472">Membrane</keyword>
<proteinExistence type="predicted"/>
<reference evidence="2 3" key="1">
    <citation type="submission" date="2018-07" db="EMBL/GenBank/DDBJ databases">
        <title>A draft genome of a endophytic bacteria, a new species of Pedobacter.</title>
        <authorList>
            <person name="Zhang Z.D."/>
            <person name="Chen Z.J."/>
        </authorList>
    </citation>
    <scope>NUCLEOTIDE SEQUENCE [LARGE SCALE GENOMIC DNA]</scope>
    <source>
        <strain evidence="2 3">RS10</strain>
    </source>
</reference>
<evidence type="ECO:0000256" key="1">
    <source>
        <dbReference type="SAM" id="Phobius"/>
    </source>
</evidence>
<accession>A0A366L809</accession>
<keyword evidence="3" id="KW-1185">Reference proteome</keyword>
<feature type="transmembrane region" description="Helical" evidence="1">
    <location>
        <begin position="133"/>
        <end position="152"/>
    </location>
</feature>
<feature type="transmembrane region" description="Helical" evidence="1">
    <location>
        <begin position="159"/>
        <end position="179"/>
    </location>
</feature>